<keyword evidence="2" id="KW-1185">Reference proteome</keyword>
<dbReference type="Gene3D" id="2.40.70.10">
    <property type="entry name" value="Acid Proteases"/>
    <property type="match status" value="1"/>
</dbReference>
<dbReference type="PANTHER" id="PTHR33240:SF8">
    <property type="entry name" value="OS03G0439900 PROTEIN"/>
    <property type="match status" value="1"/>
</dbReference>
<dbReference type="PANTHER" id="PTHR33240">
    <property type="entry name" value="OS08G0508500 PROTEIN"/>
    <property type="match status" value="1"/>
</dbReference>
<organism evidence="1 2">
    <name type="scientific">Olea europaea subsp. europaea</name>
    <dbReference type="NCBI Taxonomy" id="158383"/>
    <lineage>
        <taxon>Eukaryota</taxon>
        <taxon>Viridiplantae</taxon>
        <taxon>Streptophyta</taxon>
        <taxon>Embryophyta</taxon>
        <taxon>Tracheophyta</taxon>
        <taxon>Spermatophyta</taxon>
        <taxon>Magnoliopsida</taxon>
        <taxon>eudicotyledons</taxon>
        <taxon>Gunneridae</taxon>
        <taxon>Pentapetalae</taxon>
        <taxon>asterids</taxon>
        <taxon>lamiids</taxon>
        <taxon>Lamiales</taxon>
        <taxon>Oleaceae</taxon>
        <taxon>Oleeae</taxon>
        <taxon>Olea</taxon>
    </lineage>
</organism>
<evidence type="ECO:0000313" key="2">
    <source>
        <dbReference type="Proteomes" id="UP000594638"/>
    </source>
</evidence>
<dbReference type="AlphaFoldDB" id="A0A8S0TG24"/>
<feature type="non-terminal residue" evidence="1">
    <location>
        <position position="317"/>
    </location>
</feature>
<name>A0A8S0TG24_OLEEU</name>
<dbReference type="Proteomes" id="UP000594638">
    <property type="component" value="Unassembled WGS sequence"/>
</dbReference>
<protein>
    <submittedName>
        <fullName evidence="1">Uncharacterized protein</fullName>
    </submittedName>
</protein>
<evidence type="ECO:0000313" key="1">
    <source>
        <dbReference type="EMBL" id="CAA3004362.1"/>
    </source>
</evidence>
<dbReference type="CDD" id="cd00303">
    <property type="entry name" value="retropepsin_like"/>
    <property type="match status" value="1"/>
</dbReference>
<gene>
    <name evidence="1" type="ORF">OLEA9_A117371</name>
</gene>
<dbReference type="OrthoDB" id="2919534at2759"/>
<proteinExistence type="predicted"/>
<dbReference type="InterPro" id="IPR021109">
    <property type="entry name" value="Peptidase_aspartic_dom_sf"/>
</dbReference>
<dbReference type="SUPFAM" id="SSF50630">
    <property type="entry name" value="Acid proteases"/>
    <property type="match status" value="1"/>
</dbReference>
<dbReference type="EMBL" id="CACTIH010006190">
    <property type="protein sequence ID" value="CAA3004362.1"/>
    <property type="molecule type" value="Genomic_DNA"/>
</dbReference>
<reference evidence="1 2" key="1">
    <citation type="submission" date="2019-12" db="EMBL/GenBank/DDBJ databases">
        <authorList>
            <person name="Alioto T."/>
            <person name="Alioto T."/>
            <person name="Gomez Garrido J."/>
        </authorList>
    </citation>
    <scope>NUCLEOTIDE SEQUENCE [LARGE SCALE GENOMIC DNA]</scope>
</reference>
<accession>A0A8S0TG24</accession>
<comment type="caution">
    <text evidence="1">The sequence shown here is derived from an EMBL/GenBank/DDBJ whole genome shotgun (WGS) entry which is preliminary data.</text>
</comment>
<sequence length="317" mass="34883">MSALEVLQSCPSQRKSLLSAIGSIDPAESDLITFDLERHTQRLPPQVAFLIQVIIDSKTIHRTVIDEGASTCIMSVACWKAIGSPTLSQSPTTLEAFDGRASRPYGILQRLPISLEGKTVEMEVEVVDATLTYNLLLGRSWIYAMKAVASFLFRIIRFPHQGKIVTVDQLSFFASSSEGNIPFVEHTPKLAEGLGARLFKDPALMGVFPFPPPNITSINTITTCSDPWVIPPSDQVDSWGDQMPLRPAELNYVEIISASVPSSHLFLSSGFLGETSSDSLKEIFPSDEAIIETMSLEELPWHDSHHRSSFLAIPKDI</sequence>
<dbReference type="Gramene" id="OE9A117371T1">
    <property type="protein sequence ID" value="OE9A117371C1"/>
    <property type="gene ID" value="OE9A117371"/>
</dbReference>